<gene>
    <name evidence="1" type="ORF">GSM42_09675</name>
</gene>
<dbReference type="EMBL" id="WUUL01000005">
    <property type="protein sequence ID" value="MXQ53982.1"/>
    <property type="molecule type" value="Genomic_DNA"/>
</dbReference>
<accession>A0A6I4W165</accession>
<comment type="caution">
    <text evidence="1">The sequence shown here is derived from an EMBL/GenBank/DDBJ whole genome shotgun (WGS) entry which is preliminary data.</text>
</comment>
<proteinExistence type="predicted"/>
<reference evidence="1 2" key="1">
    <citation type="submission" date="2019-12" db="EMBL/GenBank/DDBJ databases">
        <title>Whole-genome analyses of novel actinobacteria.</title>
        <authorList>
            <person name="Sahin N."/>
            <person name="Saygin H."/>
        </authorList>
    </citation>
    <scope>NUCLEOTIDE SEQUENCE [LARGE SCALE GENOMIC DNA]</scope>
    <source>
        <strain evidence="1 2">KC615</strain>
    </source>
</reference>
<evidence type="ECO:0000313" key="2">
    <source>
        <dbReference type="Proteomes" id="UP000430692"/>
    </source>
</evidence>
<dbReference type="Proteomes" id="UP000430692">
    <property type="component" value="Unassembled WGS sequence"/>
</dbReference>
<dbReference type="AlphaFoldDB" id="A0A6I4W165"/>
<organism evidence="1 2">
    <name type="scientific">Shimazuella alba</name>
    <dbReference type="NCBI Taxonomy" id="2690964"/>
    <lineage>
        <taxon>Bacteria</taxon>
        <taxon>Bacillati</taxon>
        <taxon>Bacillota</taxon>
        <taxon>Bacilli</taxon>
        <taxon>Bacillales</taxon>
        <taxon>Thermoactinomycetaceae</taxon>
        <taxon>Shimazuella</taxon>
    </lineage>
</organism>
<protein>
    <submittedName>
        <fullName evidence="1">Uncharacterized protein</fullName>
    </submittedName>
</protein>
<keyword evidence="2" id="KW-1185">Reference proteome</keyword>
<dbReference type="RefSeq" id="WP_160801335.1">
    <property type="nucleotide sequence ID" value="NZ_WUUL01000005.1"/>
</dbReference>
<evidence type="ECO:0000313" key="1">
    <source>
        <dbReference type="EMBL" id="MXQ53982.1"/>
    </source>
</evidence>
<name>A0A6I4W165_9BACL</name>
<sequence>MSSVWKLEKPVKRGYKEKNRSGISFIGSYGPLRITIEPVTNQTPEWTDRKITCSQAYVAIDHSEEDSYVSFNLRNNQTFLVQRGQKYFQIITDGRTETFFFFKGEKFLPEFDRLKTCVQIDTHHFS</sequence>